<dbReference type="GO" id="GO:0005524">
    <property type="term" value="F:ATP binding"/>
    <property type="evidence" value="ECO:0007669"/>
    <property type="project" value="UniProtKB-KW"/>
</dbReference>
<dbReference type="InterPro" id="IPR007696">
    <property type="entry name" value="DNA_mismatch_repair_MutS_core"/>
</dbReference>
<gene>
    <name evidence="6" type="ORF">EDC19_0612</name>
</gene>
<keyword evidence="4" id="KW-0472">Membrane</keyword>
<evidence type="ECO:0000256" key="3">
    <source>
        <dbReference type="ARBA" id="ARBA00023125"/>
    </source>
</evidence>
<keyword evidence="2" id="KW-0067">ATP-binding</keyword>
<dbReference type="GO" id="GO:0006298">
    <property type="term" value="P:mismatch repair"/>
    <property type="evidence" value="ECO:0007669"/>
    <property type="project" value="InterPro"/>
</dbReference>
<evidence type="ECO:0000313" key="7">
    <source>
        <dbReference type="Proteomes" id="UP000294545"/>
    </source>
</evidence>
<dbReference type="GO" id="GO:0140664">
    <property type="term" value="F:ATP-dependent DNA damage sensor activity"/>
    <property type="evidence" value="ECO:0007669"/>
    <property type="project" value="InterPro"/>
</dbReference>
<organism evidence="6 7">
    <name type="scientific">Natranaerovirga hydrolytica</name>
    <dbReference type="NCBI Taxonomy" id="680378"/>
    <lineage>
        <taxon>Bacteria</taxon>
        <taxon>Bacillati</taxon>
        <taxon>Bacillota</taxon>
        <taxon>Clostridia</taxon>
        <taxon>Lachnospirales</taxon>
        <taxon>Natranaerovirgaceae</taxon>
        <taxon>Natranaerovirga</taxon>
    </lineage>
</organism>
<keyword evidence="7" id="KW-1185">Reference proteome</keyword>
<dbReference type="SMART" id="SM00534">
    <property type="entry name" value="MUTSac"/>
    <property type="match status" value="1"/>
</dbReference>
<evidence type="ECO:0000256" key="2">
    <source>
        <dbReference type="ARBA" id="ARBA00022840"/>
    </source>
</evidence>
<dbReference type="OrthoDB" id="9802448at2"/>
<dbReference type="InterPro" id="IPR000432">
    <property type="entry name" value="DNA_mismatch_repair_MutS_C"/>
</dbReference>
<feature type="domain" description="DNA mismatch repair proteins mutS family" evidence="5">
    <location>
        <begin position="329"/>
        <end position="514"/>
    </location>
</feature>
<proteinExistence type="predicted"/>
<keyword evidence="1" id="KW-0547">Nucleotide-binding</keyword>
<dbReference type="Gene3D" id="3.40.50.300">
    <property type="entry name" value="P-loop containing nucleotide triphosphate hydrolases"/>
    <property type="match status" value="1"/>
</dbReference>
<dbReference type="PANTHER" id="PTHR11361">
    <property type="entry name" value="DNA MISMATCH REPAIR PROTEIN MUTS FAMILY MEMBER"/>
    <property type="match status" value="1"/>
</dbReference>
<keyword evidence="3" id="KW-0238">DNA-binding</keyword>
<evidence type="ECO:0000313" key="6">
    <source>
        <dbReference type="EMBL" id="TCK98194.1"/>
    </source>
</evidence>
<evidence type="ECO:0000256" key="1">
    <source>
        <dbReference type="ARBA" id="ARBA00022741"/>
    </source>
</evidence>
<dbReference type="InterPro" id="IPR045076">
    <property type="entry name" value="MutS"/>
</dbReference>
<dbReference type="GO" id="GO:0005829">
    <property type="term" value="C:cytosol"/>
    <property type="evidence" value="ECO:0007669"/>
    <property type="project" value="TreeGrafter"/>
</dbReference>
<dbReference type="GO" id="GO:0030983">
    <property type="term" value="F:mismatched DNA binding"/>
    <property type="evidence" value="ECO:0007669"/>
    <property type="project" value="InterPro"/>
</dbReference>
<dbReference type="EMBL" id="SMGQ01000011">
    <property type="protein sequence ID" value="TCK98194.1"/>
    <property type="molecule type" value="Genomic_DNA"/>
</dbReference>
<comment type="caution">
    <text evidence="6">The sequence shown here is derived from an EMBL/GenBank/DDBJ whole genome shotgun (WGS) entry which is preliminary data.</text>
</comment>
<dbReference type="InterPro" id="IPR036187">
    <property type="entry name" value="DNA_mismatch_repair_MutS_sf"/>
</dbReference>
<keyword evidence="4" id="KW-1133">Transmembrane helix</keyword>
<name>A0A4R1N2G4_9FIRM</name>
<keyword evidence="4" id="KW-0812">Transmembrane</keyword>
<feature type="transmembrane region" description="Helical" evidence="4">
    <location>
        <begin position="130"/>
        <end position="151"/>
    </location>
</feature>
<evidence type="ECO:0000256" key="4">
    <source>
        <dbReference type="SAM" id="Phobius"/>
    </source>
</evidence>
<protein>
    <submittedName>
        <fullName evidence="6">MutS-like protein</fullName>
    </submittedName>
</protein>
<dbReference type="Gene3D" id="1.10.1420.10">
    <property type="match status" value="1"/>
</dbReference>
<dbReference type="RefSeq" id="WP_132280334.1">
    <property type="nucleotide sequence ID" value="NZ_SMGQ01000011.1"/>
</dbReference>
<dbReference type="SUPFAM" id="SSF48334">
    <property type="entry name" value="DNA repair protein MutS, domain III"/>
    <property type="match status" value="1"/>
</dbReference>
<accession>A0A4R1N2G4</accession>
<dbReference type="Pfam" id="PF05192">
    <property type="entry name" value="MutS_III"/>
    <property type="match status" value="1"/>
</dbReference>
<dbReference type="PANTHER" id="PTHR11361:SF152">
    <property type="entry name" value="DNA MISMATCH REPAIR PROTEIN"/>
    <property type="match status" value="1"/>
</dbReference>
<dbReference type="SUPFAM" id="SSF52540">
    <property type="entry name" value="P-loop containing nucleoside triphosphate hydrolases"/>
    <property type="match status" value="1"/>
</dbReference>
<dbReference type="Proteomes" id="UP000294545">
    <property type="component" value="Unassembled WGS sequence"/>
</dbReference>
<evidence type="ECO:0000259" key="5">
    <source>
        <dbReference type="SMART" id="SM00534"/>
    </source>
</evidence>
<dbReference type="AlphaFoldDB" id="A0A4R1N2G4"/>
<dbReference type="Pfam" id="PF00488">
    <property type="entry name" value="MutS_V"/>
    <property type="match status" value="1"/>
</dbReference>
<sequence length="520" mass="60083">MNNTKDTKEIKEIQLEKEYTYKYLESFYDYTTGQSSINCIDDSSWHDLNMNEVYSHIDWTVTSPGEQFLYKTLRTPLLNQKALKDRSETINALNKEEIKKPLRKILKNIGRTKHNIDVVKTLNHIQYNKMLKLLCTILPILNILNLIALIVFFLPLFIINAVFLFVLSLVVHFRMEDLIANDILFLSYLHKIIHFTKDIALAMPENISNYKEELEEGYKKCKVIRKKSSILTKIEGLSVISDYLNIFFFIKERNFYKVVGEITKNREDIMALYTLIGEIDFNVSISYYRDSVGYYAEPEFVEDTKTFKVSHMIHPLLEDPVDNAMAVHKNSVVITGSNMSGKSTFLRTIGVNVLMAQTICTTLTQSYQCSLFNIITSISLNDNVLEGKSFYLSEAEAIKRIIESSNEEVTCLALIDEIFKGTNPVERINAAAEILNHLSHHNVLTFVATHDLQLIPMLDGYGTYYFKEDVSEEEGMIFDYKIKEGISSTRNAIKILEYLNYPKEITDRINKRILESEKNK</sequence>
<reference evidence="6 7" key="1">
    <citation type="submission" date="2019-03" db="EMBL/GenBank/DDBJ databases">
        <title>Genomic Encyclopedia of Type Strains, Phase IV (KMG-IV): sequencing the most valuable type-strain genomes for metagenomic binning, comparative biology and taxonomic classification.</title>
        <authorList>
            <person name="Goeker M."/>
        </authorList>
    </citation>
    <scope>NUCLEOTIDE SEQUENCE [LARGE SCALE GENOMIC DNA]</scope>
    <source>
        <strain evidence="6 7">DSM 24176</strain>
    </source>
</reference>
<dbReference type="InterPro" id="IPR027417">
    <property type="entry name" value="P-loop_NTPase"/>
</dbReference>